<dbReference type="SUPFAM" id="SSF90123">
    <property type="entry name" value="ABC transporter transmembrane region"/>
    <property type="match status" value="1"/>
</dbReference>
<dbReference type="GO" id="GO:0016887">
    <property type="term" value="F:ATP hydrolysis activity"/>
    <property type="evidence" value="ECO:0007669"/>
    <property type="project" value="InterPro"/>
</dbReference>
<dbReference type="SUPFAM" id="SSF52540">
    <property type="entry name" value="P-loop containing nucleoside triphosphate hydrolases"/>
    <property type="match status" value="1"/>
</dbReference>
<feature type="domain" description="ABC transporter" evidence="8">
    <location>
        <begin position="358"/>
        <end position="593"/>
    </location>
</feature>
<reference evidence="10 11" key="1">
    <citation type="submission" date="2016-11" db="EMBL/GenBank/DDBJ databases">
        <authorList>
            <person name="Jaros S."/>
            <person name="Januszkiewicz K."/>
            <person name="Wedrychowicz H."/>
        </authorList>
    </citation>
    <scope>NUCLEOTIDE SEQUENCE [LARGE SCALE GENOMIC DNA]</scope>
    <source>
        <strain evidence="10 11">DSM 15930</strain>
    </source>
</reference>
<dbReference type="STRING" id="1120996.SAMN02746066_00612"/>
<evidence type="ECO:0000256" key="1">
    <source>
        <dbReference type="ARBA" id="ARBA00004651"/>
    </source>
</evidence>
<protein>
    <submittedName>
        <fullName evidence="10">ATP-binding cassette, subfamily B</fullName>
    </submittedName>
</protein>
<dbReference type="GO" id="GO:0015421">
    <property type="term" value="F:ABC-type oligopeptide transporter activity"/>
    <property type="evidence" value="ECO:0007669"/>
    <property type="project" value="TreeGrafter"/>
</dbReference>
<keyword evidence="3" id="KW-0547">Nucleotide-binding</keyword>
<dbReference type="FunFam" id="3.40.50.300:FF:000218">
    <property type="entry name" value="Multidrug ABC transporter ATP-binding protein"/>
    <property type="match status" value="1"/>
</dbReference>
<comment type="subcellular location">
    <subcellularLocation>
        <location evidence="1">Cell membrane</location>
        <topology evidence="1">Multi-pass membrane protein</topology>
    </subcellularLocation>
</comment>
<keyword evidence="2 7" id="KW-0812">Transmembrane</keyword>
<evidence type="ECO:0000259" key="9">
    <source>
        <dbReference type="PROSITE" id="PS50929"/>
    </source>
</evidence>
<dbReference type="PROSITE" id="PS00211">
    <property type="entry name" value="ABC_TRANSPORTER_1"/>
    <property type="match status" value="1"/>
</dbReference>
<dbReference type="InterPro" id="IPR027417">
    <property type="entry name" value="P-loop_NTPase"/>
</dbReference>
<dbReference type="AlphaFoldDB" id="A0A1M7FSV9"/>
<dbReference type="GO" id="GO:0005524">
    <property type="term" value="F:ATP binding"/>
    <property type="evidence" value="ECO:0007669"/>
    <property type="project" value="UniProtKB-KW"/>
</dbReference>
<evidence type="ECO:0000256" key="5">
    <source>
        <dbReference type="ARBA" id="ARBA00022989"/>
    </source>
</evidence>
<evidence type="ECO:0000256" key="6">
    <source>
        <dbReference type="ARBA" id="ARBA00023136"/>
    </source>
</evidence>
<dbReference type="EMBL" id="FRCP01000006">
    <property type="protein sequence ID" value="SHM06759.1"/>
    <property type="molecule type" value="Genomic_DNA"/>
</dbReference>
<dbReference type="PANTHER" id="PTHR43394:SF1">
    <property type="entry name" value="ATP-BINDING CASSETTE SUB-FAMILY B MEMBER 10, MITOCHONDRIAL"/>
    <property type="match status" value="1"/>
</dbReference>
<evidence type="ECO:0000313" key="10">
    <source>
        <dbReference type="EMBL" id="SHM06759.1"/>
    </source>
</evidence>
<dbReference type="Gene3D" id="3.40.50.300">
    <property type="entry name" value="P-loop containing nucleotide triphosphate hydrolases"/>
    <property type="match status" value="1"/>
</dbReference>
<dbReference type="GO" id="GO:0005886">
    <property type="term" value="C:plasma membrane"/>
    <property type="evidence" value="ECO:0007669"/>
    <property type="project" value="UniProtKB-SubCell"/>
</dbReference>
<feature type="transmembrane region" description="Helical" evidence="7">
    <location>
        <begin position="182"/>
        <end position="200"/>
    </location>
</feature>
<dbReference type="Proteomes" id="UP000184038">
    <property type="component" value="Unassembled WGS sequence"/>
</dbReference>
<keyword evidence="6 7" id="KW-0472">Membrane</keyword>
<dbReference type="InterPro" id="IPR003439">
    <property type="entry name" value="ABC_transporter-like_ATP-bd"/>
</dbReference>
<dbReference type="Pfam" id="PF00005">
    <property type="entry name" value="ABC_tran"/>
    <property type="match status" value="1"/>
</dbReference>
<gene>
    <name evidence="10" type="ORF">SAMN02746066_00612</name>
</gene>
<feature type="domain" description="ABC transmembrane type-1" evidence="9">
    <location>
        <begin position="56"/>
        <end position="325"/>
    </location>
</feature>
<dbReference type="InterPro" id="IPR039421">
    <property type="entry name" value="Type_1_exporter"/>
</dbReference>
<evidence type="ECO:0000256" key="3">
    <source>
        <dbReference type="ARBA" id="ARBA00022741"/>
    </source>
</evidence>
<accession>A0A1M7FSV9</accession>
<name>A0A1M7FSV9_9FIRM</name>
<dbReference type="CDD" id="cd07346">
    <property type="entry name" value="ABC_6TM_exporters"/>
    <property type="match status" value="1"/>
</dbReference>
<evidence type="ECO:0000313" key="11">
    <source>
        <dbReference type="Proteomes" id="UP000184038"/>
    </source>
</evidence>
<dbReference type="InterPro" id="IPR011527">
    <property type="entry name" value="ABC1_TM_dom"/>
</dbReference>
<feature type="transmembrane region" description="Helical" evidence="7">
    <location>
        <begin position="79"/>
        <end position="100"/>
    </location>
</feature>
<proteinExistence type="predicted"/>
<dbReference type="OrthoDB" id="9806127at2"/>
<organism evidence="10 11">
    <name type="scientific">Anaerosporobacter mobilis DSM 15930</name>
    <dbReference type="NCBI Taxonomy" id="1120996"/>
    <lineage>
        <taxon>Bacteria</taxon>
        <taxon>Bacillati</taxon>
        <taxon>Bacillota</taxon>
        <taxon>Clostridia</taxon>
        <taxon>Lachnospirales</taxon>
        <taxon>Lachnospiraceae</taxon>
        <taxon>Anaerosporobacter</taxon>
    </lineage>
</organism>
<dbReference type="SMART" id="SM00382">
    <property type="entry name" value="AAA"/>
    <property type="match status" value="1"/>
</dbReference>
<dbReference type="InterPro" id="IPR036640">
    <property type="entry name" value="ABC1_TM_sf"/>
</dbReference>
<dbReference type="RefSeq" id="WP_139241692.1">
    <property type="nucleotide sequence ID" value="NZ_FRCP01000006.1"/>
</dbReference>
<dbReference type="Pfam" id="PF00664">
    <property type="entry name" value="ABC_membrane"/>
    <property type="match status" value="1"/>
</dbReference>
<feature type="transmembrane region" description="Helical" evidence="7">
    <location>
        <begin position="265"/>
        <end position="290"/>
    </location>
</feature>
<dbReference type="PANTHER" id="PTHR43394">
    <property type="entry name" value="ATP-DEPENDENT PERMEASE MDL1, MITOCHONDRIAL"/>
    <property type="match status" value="1"/>
</dbReference>
<keyword evidence="5 7" id="KW-1133">Transmembrane helix</keyword>
<feature type="transmembrane region" description="Helical" evidence="7">
    <location>
        <begin position="157"/>
        <end position="176"/>
    </location>
</feature>
<sequence>MTTEKMDFETEGTLTEEFEKNKHNSLKLLLNIYKGNYGKLLVSSFFFVLKHTPAWAMPIAIAGIVDVATNPGDYPVGKIAYYVGIMVILIVQNIPTNYIYVRMYSLAIRDVEARLRGSLIRKLQQLSIGYHKNMQSGRLQSKIIRDVEAVESMSTQVFTSLLAIVINIVVAFSVIITKNMVVFLFFLVTIPIAVITIIAFRKKIRLRNTEFRKEMEETSAKVIEMVELIPVTRAYSVEEKEINRLEEQISKVAHKGYKLDVIQSLFGSVSWVIFQLFQVLCLAFTGTLAYKGKISVGDIVLYQTYFSTIVNSISQIANLVPIFTKGIESLNSIGDILTVHDVESYKGKRKVKKLEGYYEFNDVVFSYGDGEKNVLNHFNLQVNKGETIALVGGSGAGKTTIMNLIIGFLKPTEGTVLIDGKDMRELDIRSYRRFMAVVPQDSILFADTLRNNITYGLDSISEEQLDQVLQQTSLKELVDSLPMGLDTVIGEHGGKLSGGQRQRISIARALLRDPQVVLLDEATSALDSISELKIQDSLEILTKDKTTFVVAHRLSTIKNADKIVVLKEGNVEEIGTYTQLMEKKGEFFKLKTLQS</sequence>
<evidence type="ECO:0000259" key="8">
    <source>
        <dbReference type="PROSITE" id="PS50893"/>
    </source>
</evidence>
<dbReference type="PROSITE" id="PS50893">
    <property type="entry name" value="ABC_TRANSPORTER_2"/>
    <property type="match status" value="1"/>
</dbReference>
<dbReference type="Gene3D" id="1.20.1560.10">
    <property type="entry name" value="ABC transporter type 1, transmembrane domain"/>
    <property type="match status" value="1"/>
</dbReference>
<evidence type="ECO:0000256" key="4">
    <source>
        <dbReference type="ARBA" id="ARBA00022840"/>
    </source>
</evidence>
<dbReference type="InterPro" id="IPR017871">
    <property type="entry name" value="ABC_transporter-like_CS"/>
</dbReference>
<evidence type="ECO:0000256" key="2">
    <source>
        <dbReference type="ARBA" id="ARBA00022692"/>
    </source>
</evidence>
<dbReference type="PROSITE" id="PS50929">
    <property type="entry name" value="ABC_TM1F"/>
    <property type="match status" value="1"/>
</dbReference>
<keyword evidence="11" id="KW-1185">Reference proteome</keyword>
<dbReference type="InterPro" id="IPR003593">
    <property type="entry name" value="AAA+_ATPase"/>
</dbReference>
<keyword evidence="4 10" id="KW-0067">ATP-binding</keyword>
<evidence type="ECO:0000256" key="7">
    <source>
        <dbReference type="SAM" id="Phobius"/>
    </source>
</evidence>